<sequence length="189" mass="19120">MKKTLLSAVLASTFVAAIAPAAAFASDGTITFTGNIVANTCTIKNIGGDDPNAKDFTVLLPNVQNTGLSTANVKAGATNFSLVLGGPGQTGCVDNKTAYVYWEPSSPQINPTTGGLKNTGTATNVEVVLMNRATGAEINLNQSTGPANPTAVITGNTAQLDFQAAYKAIGGAATAGTVNTNVTYTVAYN</sequence>
<dbReference type="EMBL" id="BAABKY010000001">
    <property type="protein sequence ID" value="GAA5069827.1"/>
    <property type="molecule type" value="Genomic_DNA"/>
</dbReference>
<evidence type="ECO:0000313" key="6">
    <source>
        <dbReference type="EMBL" id="GAA5069827.1"/>
    </source>
</evidence>
<proteinExistence type="inferred from homology"/>
<dbReference type="PANTHER" id="PTHR33420:SF3">
    <property type="entry name" value="FIMBRIAL SUBUNIT ELFA"/>
    <property type="match status" value="1"/>
</dbReference>
<name>A0ABP9L3N2_9GAMM</name>
<evidence type="ECO:0000313" key="7">
    <source>
        <dbReference type="Proteomes" id="UP001501083"/>
    </source>
</evidence>
<dbReference type="Gene3D" id="2.60.40.1090">
    <property type="entry name" value="Fimbrial-type adhesion domain"/>
    <property type="match status" value="1"/>
</dbReference>
<keyword evidence="4" id="KW-0281">Fimbrium</keyword>
<comment type="similarity">
    <text evidence="2">Belongs to the fimbrial protein family.</text>
</comment>
<gene>
    <name evidence="6" type="ORF">GCM10025759_07080</name>
</gene>
<keyword evidence="3 5" id="KW-0732">Signal</keyword>
<dbReference type="Proteomes" id="UP001501083">
    <property type="component" value="Unassembled WGS sequence"/>
</dbReference>
<dbReference type="RefSeq" id="WP_158982780.1">
    <property type="nucleotide sequence ID" value="NZ_BAABKY010000001.1"/>
</dbReference>
<dbReference type="PANTHER" id="PTHR33420">
    <property type="entry name" value="FIMBRIAL SUBUNIT ELFA-RELATED"/>
    <property type="match status" value="1"/>
</dbReference>
<comment type="subcellular location">
    <subcellularLocation>
        <location evidence="1">Fimbrium</location>
    </subcellularLocation>
</comment>
<feature type="chain" id="PRO_5045203728" evidence="5">
    <location>
        <begin position="26"/>
        <end position="189"/>
    </location>
</feature>
<feature type="signal peptide" evidence="5">
    <location>
        <begin position="1"/>
        <end position="25"/>
    </location>
</feature>
<reference evidence="7" key="1">
    <citation type="journal article" date="2019" name="Int. J. Syst. Evol. Microbiol.">
        <title>The Global Catalogue of Microorganisms (GCM) 10K type strain sequencing project: providing services to taxonomists for standard genome sequencing and annotation.</title>
        <authorList>
            <consortium name="The Broad Institute Genomics Platform"/>
            <consortium name="The Broad Institute Genome Sequencing Center for Infectious Disease"/>
            <person name="Wu L."/>
            <person name="Ma J."/>
        </authorList>
    </citation>
    <scope>NUCLEOTIDE SEQUENCE [LARGE SCALE GENOMIC DNA]</scope>
    <source>
        <strain evidence="7">JCM 19212</strain>
    </source>
</reference>
<keyword evidence="7" id="KW-1185">Reference proteome</keyword>
<evidence type="ECO:0000256" key="2">
    <source>
        <dbReference type="ARBA" id="ARBA00006671"/>
    </source>
</evidence>
<dbReference type="InterPro" id="IPR050263">
    <property type="entry name" value="Bact_Fimbrial_Adh_Pro"/>
</dbReference>
<protein>
    <submittedName>
        <fullName evidence="6">Fimbrial protein</fullName>
    </submittedName>
</protein>
<comment type="caution">
    <text evidence="6">The sequence shown here is derived from an EMBL/GenBank/DDBJ whole genome shotgun (WGS) entry which is preliminary data.</text>
</comment>
<evidence type="ECO:0000256" key="3">
    <source>
        <dbReference type="ARBA" id="ARBA00022729"/>
    </source>
</evidence>
<dbReference type="InterPro" id="IPR036937">
    <property type="entry name" value="Adhesion_dom_fimbrial_sf"/>
</dbReference>
<evidence type="ECO:0000256" key="4">
    <source>
        <dbReference type="ARBA" id="ARBA00023263"/>
    </source>
</evidence>
<dbReference type="SUPFAM" id="SSF49401">
    <property type="entry name" value="Bacterial adhesins"/>
    <property type="match status" value="1"/>
</dbReference>
<accession>A0ABP9L3N2</accession>
<evidence type="ECO:0000256" key="5">
    <source>
        <dbReference type="SAM" id="SignalP"/>
    </source>
</evidence>
<evidence type="ECO:0000256" key="1">
    <source>
        <dbReference type="ARBA" id="ARBA00004561"/>
    </source>
</evidence>
<dbReference type="InterPro" id="IPR008966">
    <property type="entry name" value="Adhesion_dom_sf"/>
</dbReference>
<organism evidence="6 7">
    <name type="scientific">Lysobacter panacisoli</name>
    <dbReference type="NCBI Taxonomy" id="1255263"/>
    <lineage>
        <taxon>Bacteria</taxon>
        <taxon>Pseudomonadati</taxon>
        <taxon>Pseudomonadota</taxon>
        <taxon>Gammaproteobacteria</taxon>
        <taxon>Lysobacterales</taxon>
        <taxon>Lysobacteraceae</taxon>
        <taxon>Lysobacter</taxon>
    </lineage>
</organism>